<evidence type="ECO:0000256" key="1">
    <source>
        <dbReference type="SAM" id="MobiDB-lite"/>
    </source>
</evidence>
<dbReference type="Proteomes" id="UP000015106">
    <property type="component" value="Chromosome 3"/>
</dbReference>
<name>A0A8R7TYB7_TRIUA</name>
<proteinExistence type="predicted"/>
<feature type="compositionally biased region" description="Polar residues" evidence="1">
    <location>
        <begin position="82"/>
        <end position="99"/>
    </location>
</feature>
<reference evidence="2" key="2">
    <citation type="submission" date="2018-03" db="EMBL/GenBank/DDBJ databases">
        <title>The Triticum urartu genome reveals the dynamic nature of wheat genome evolution.</title>
        <authorList>
            <person name="Ling H."/>
            <person name="Ma B."/>
            <person name="Shi X."/>
            <person name="Liu H."/>
            <person name="Dong L."/>
            <person name="Sun H."/>
            <person name="Cao Y."/>
            <person name="Gao Q."/>
            <person name="Zheng S."/>
            <person name="Li Y."/>
            <person name="Yu Y."/>
            <person name="Du H."/>
            <person name="Qi M."/>
            <person name="Li Y."/>
            <person name="Yu H."/>
            <person name="Cui Y."/>
            <person name="Wang N."/>
            <person name="Chen C."/>
            <person name="Wu H."/>
            <person name="Zhao Y."/>
            <person name="Zhang J."/>
            <person name="Li Y."/>
            <person name="Zhou W."/>
            <person name="Zhang B."/>
            <person name="Hu W."/>
            <person name="Eijk M."/>
            <person name="Tang J."/>
            <person name="Witsenboer H."/>
            <person name="Zhao S."/>
            <person name="Li Z."/>
            <person name="Zhang A."/>
            <person name="Wang D."/>
            <person name="Liang C."/>
        </authorList>
    </citation>
    <scope>NUCLEOTIDE SEQUENCE [LARGE SCALE GENOMIC DNA]</scope>
    <source>
        <strain evidence="2">cv. G1812</strain>
    </source>
</reference>
<dbReference type="EnsemblPlants" id="TuG1812G0300003972.01.T01">
    <property type="protein sequence ID" value="TuG1812G0300003972.01.T01.cds379905"/>
    <property type="gene ID" value="TuG1812G0300003972.01"/>
</dbReference>
<dbReference type="AlphaFoldDB" id="A0A8R7TYB7"/>
<keyword evidence="3" id="KW-1185">Reference proteome</keyword>
<feature type="region of interest" description="Disordered" evidence="1">
    <location>
        <begin position="78"/>
        <end position="99"/>
    </location>
</feature>
<evidence type="ECO:0000313" key="3">
    <source>
        <dbReference type="Proteomes" id="UP000015106"/>
    </source>
</evidence>
<accession>A0A8R7TYB7</accession>
<dbReference type="Gramene" id="TuG1812G0300003972.01.T01">
    <property type="protein sequence ID" value="TuG1812G0300003972.01.T01.cds379905"/>
    <property type="gene ID" value="TuG1812G0300003972.01"/>
</dbReference>
<reference evidence="2" key="3">
    <citation type="submission" date="2022-06" db="UniProtKB">
        <authorList>
            <consortium name="EnsemblPlants"/>
        </authorList>
    </citation>
    <scope>IDENTIFICATION</scope>
</reference>
<evidence type="ECO:0000313" key="2">
    <source>
        <dbReference type="EnsemblPlants" id="TuG1812G0300003972.01.T01.cds379905"/>
    </source>
</evidence>
<feature type="region of interest" description="Disordered" evidence="1">
    <location>
        <begin position="1"/>
        <end position="48"/>
    </location>
</feature>
<sequence length="99" mass="10406">MASRSQRSRRGGSSCDLQKWGTVGTDSEARGGGSRRQAPRSCRRPGGTGVCAVVECWSCSEMLPGSTWRLAPVPVHCHAPSSPHSDTLSAAASVSSRLH</sequence>
<organism evidence="2 3">
    <name type="scientific">Triticum urartu</name>
    <name type="common">Red wild einkorn</name>
    <name type="synonym">Crithodium urartu</name>
    <dbReference type="NCBI Taxonomy" id="4572"/>
    <lineage>
        <taxon>Eukaryota</taxon>
        <taxon>Viridiplantae</taxon>
        <taxon>Streptophyta</taxon>
        <taxon>Embryophyta</taxon>
        <taxon>Tracheophyta</taxon>
        <taxon>Spermatophyta</taxon>
        <taxon>Magnoliopsida</taxon>
        <taxon>Liliopsida</taxon>
        <taxon>Poales</taxon>
        <taxon>Poaceae</taxon>
        <taxon>BOP clade</taxon>
        <taxon>Pooideae</taxon>
        <taxon>Triticodae</taxon>
        <taxon>Triticeae</taxon>
        <taxon>Triticinae</taxon>
        <taxon>Triticum</taxon>
    </lineage>
</organism>
<feature type="compositionally biased region" description="Basic residues" evidence="1">
    <location>
        <begin position="1"/>
        <end position="10"/>
    </location>
</feature>
<protein>
    <submittedName>
        <fullName evidence="2">Uncharacterized protein</fullName>
    </submittedName>
</protein>
<reference evidence="3" key="1">
    <citation type="journal article" date="2013" name="Nature">
        <title>Draft genome of the wheat A-genome progenitor Triticum urartu.</title>
        <authorList>
            <person name="Ling H.Q."/>
            <person name="Zhao S."/>
            <person name="Liu D."/>
            <person name="Wang J."/>
            <person name="Sun H."/>
            <person name="Zhang C."/>
            <person name="Fan H."/>
            <person name="Li D."/>
            <person name="Dong L."/>
            <person name="Tao Y."/>
            <person name="Gao C."/>
            <person name="Wu H."/>
            <person name="Li Y."/>
            <person name="Cui Y."/>
            <person name="Guo X."/>
            <person name="Zheng S."/>
            <person name="Wang B."/>
            <person name="Yu K."/>
            <person name="Liang Q."/>
            <person name="Yang W."/>
            <person name="Lou X."/>
            <person name="Chen J."/>
            <person name="Feng M."/>
            <person name="Jian J."/>
            <person name="Zhang X."/>
            <person name="Luo G."/>
            <person name="Jiang Y."/>
            <person name="Liu J."/>
            <person name="Wang Z."/>
            <person name="Sha Y."/>
            <person name="Zhang B."/>
            <person name="Wu H."/>
            <person name="Tang D."/>
            <person name="Shen Q."/>
            <person name="Xue P."/>
            <person name="Zou S."/>
            <person name="Wang X."/>
            <person name="Liu X."/>
            <person name="Wang F."/>
            <person name="Yang Y."/>
            <person name="An X."/>
            <person name="Dong Z."/>
            <person name="Zhang K."/>
            <person name="Zhang X."/>
            <person name="Luo M.C."/>
            <person name="Dvorak J."/>
            <person name="Tong Y."/>
            <person name="Wang J."/>
            <person name="Yang H."/>
            <person name="Li Z."/>
            <person name="Wang D."/>
            <person name="Zhang A."/>
            <person name="Wang J."/>
        </authorList>
    </citation>
    <scope>NUCLEOTIDE SEQUENCE</scope>
    <source>
        <strain evidence="3">cv. G1812</strain>
    </source>
</reference>